<reference evidence="1 2" key="1">
    <citation type="submission" date="2020-08" db="EMBL/GenBank/DDBJ databases">
        <title>Genomic Encyclopedia of Type Strains, Phase IV (KMG-IV): sequencing the most valuable type-strain genomes for metagenomic binning, comparative biology and taxonomic classification.</title>
        <authorList>
            <person name="Goeker M."/>
        </authorList>
    </citation>
    <scope>NUCLEOTIDE SEQUENCE [LARGE SCALE GENOMIC DNA]</scope>
    <source>
        <strain evidence="1 2">DSM 100021</strain>
    </source>
</reference>
<gene>
    <name evidence="1" type="ORF">GGQ71_003298</name>
</gene>
<dbReference type="AlphaFoldDB" id="A0A7W6HQA5"/>
<organism evidence="1 2">
    <name type="scientific">Allorhizobium taibaishanense</name>
    <dbReference type="NCBI Taxonomy" id="887144"/>
    <lineage>
        <taxon>Bacteria</taxon>
        <taxon>Pseudomonadati</taxon>
        <taxon>Pseudomonadota</taxon>
        <taxon>Alphaproteobacteria</taxon>
        <taxon>Hyphomicrobiales</taxon>
        <taxon>Rhizobiaceae</taxon>
        <taxon>Rhizobium/Agrobacterium group</taxon>
        <taxon>Allorhizobium</taxon>
    </lineage>
</organism>
<dbReference type="Proteomes" id="UP000544107">
    <property type="component" value="Unassembled WGS sequence"/>
</dbReference>
<evidence type="ECO:0000313" key="1">
    <source>
        <dbReference type="EMBL" id="MBB4009016.1"/>
    </source>
</evidence>
<accession>A0A7W6HQA5</accession>
<dbReference type="EMBL" id="JACIED010000004">
    <property type="protein sequence ID" value="MBB4009016.1"/>
    <property type="molecule type" value="Genomic_DNA"/>
</dbReference>
<name>A0A7W6HQA5_9HYPH</name>
<sequence>MRALDLFSADRLQPAAYAPAMMAFAMSSTTKAKTTTKTV</sequence>
<comment type="caution">
    <text evidence="1">The sequence shown here is derived from an EMBL/GenBank/DDBJ whole genome shotgun (WGS) entry which is preliminary data.</text>
</comment>
<evidence type="ECO:0000313" key="2">
    <source>
        <dbReference type="Proteomes" id="UP000544107"/>
    </source>
</evidence>
<proteinExistence type="predicted"/>
<protein>
    <submittedName>
        <fullName evidence="1">Uncharacterized protein</fullName>
    </submittedName>
</protein>